<feature type="transmembrane region" description="Helical" evidence="9">
    <location>
        <begin position="574"/>
        <end position="598"/>
    </location>
</feature>
<dbReference type="KEGG" id="phet:94288555"/>
<evidence type="ECO:0000256" key="9">
    <source>
        <dbReference type="RuleBase" id="RU361189"/>
    </source>
</evidence>
<name>A0A836H9J3_9TRYP</name>
<dbReference type="InterPro" id="IPR026028">
    <property type="entry name" value="V-type_ATPase_116kDa_su_euka"/>
</dbReference>
<sequence length="897" mass="101629">MSWNQERCSGLWRSEDMIRVDIVLQREVLHDTMYEVGMLGRVQFVDLNEGLTAFTRPFTEDLRHCEELQRKLYFIEVSMRKDTDLLEKYPADMDMSVTVEEMRSSLLLDQMYMIDDRIESTVNDLTEMITSLEGLQREMNRNQEMTLLYYTYQLMVGTPSGDFLDHTSAAHQSASVSTEAFSRLPSLFGVIDAARSEEVYRLCYRVTRGNAIVEISDEPSVFVDVQTGKRNVLRTAFVVLCASPSMITRLRKLVNGIGADVYTLDEVRSRGIELATSNTAEHIEDTVESVVRRKRELLEQWYEEHRVYKTYLKVEKALLAVMNRCAMSGSTCKASAWVPLRHEHALRRALQDAVASADGIVESIVTVHLEQKHPPTYFETTCFTEAFQSIVDSYGVARYKEVNPGVFTIITFPYLFGIMYGDIGHGFLLLFIALFFISKEKAWRTVPLNEIVAMVFRGRYLLLLMSLFAIYMGLLYNDFFGFSLNLFSSGYTWAPIAEQHNITYPTTPNGLPSVKPSRVYAMGLDAAWAETENKLELYNSVKMKHAVVVGVTQMFAGLFLSLNNNIYEKSWYKVVLLLVPEFIFLFCTFGYMSILILVKWCHTWESTHTAPSILETMTNFFLQPGSVPHPLFRGQAGLQVFLLLVAFAVVPFMLLGMPYIEIRDYKRWLRRRQGRGENGHGGVASASAVTIENTDSVAGFFNEPPVAAHHRQVRGGGDENTHRALMSDDDDATAIFFGSENTYYVGGSAAEGGAGATATTTEEENKKYENFDASEVIIHYMIHTFEHILSSVSNTASYLRLWALSLAHAQLSEVFLSFTVIKALNFNDSSGVVIAIGVLFWLVATLAVLVGMEALSAFLHALRLHWVEFQNKFYVGDGWAFEPIDLMHLDMQRVEPR</sequence>
<comment type="caution">
    <text evidence="10">The sequence shown here is derived from an EMBL/GenBank/DDBJ whole genome shotgun (WGS) entry which is preliminary data.</text>
</comment>
<dbReference type="RefSeq" id="XP_067754635.1">
    <property type="nucleotide sequence ID" value="XM_067898478.1"/>
</dbReference>
<dbReference type="PIRSF" id="PIRSF001293">
    <property type="entry name" value="ATP6V0A1"/>
    <property type="match status" value="1"/>
</dbReference>
<keyword evidence="5 9" id="KW-0375">Hydrogen ion transport</keyword>
<accession>A0A836H9J3</accession>
<keyword evidence="7 9" id="KW-0406">Ion transport</keyword>
<evidence type="ECO:0000313" key="11">
    <source>
        <dbReference type="Proteomes" id="UP000674318"/>
    </source>
</evidence>
<dbReference type="OrthoDB" id="10264220at2759"/>
<evidence type="ECO:0000256" key="6">
    <source>
        <dbReference type="ARBA" id="ARBA00022989"/>
    </source>
</evidence>
<evidence type="ECO:0000256" key="3">
    <source>
        <dbReference type="ARBA" id="ARBA00022448"/>
    </source>
</evidence>
<keyword evidence="8 9" id="KW-0472">Membrane</keyword>
<gene>
    <name evidence="10" type="ORF">JKF63_02453</name>
</gene>
<proteinExistence type="inferred from homology"/>
<feature type="transmembrane region" description="Helical" evidence="9">
    <location>
        <begin position="414"/>
        <end position="437"/>
    </location>
</feature>
<dbReference type="GO" id="GO:0051117">
    <property type="term" value="F:ATPase binding"/>
    <property type="evidence" value="ECO:0007669"/>
    <property type="project" value="TreeGrafter"/>
</dbReference>
<keyword evidence="11" id="KW-1185">Reference proteome</keyword>
<evidence type="ECO:0000256" key="8">
    <source>
        <dbReference type="ARBA" id="ARBA00023136"/>
    </source>
</evidence>
<keyword evidence="4 9" id="KW-0812">Transmembrane</keyword>
<dbReference type="EMBL" id="JAFJZO010000032">
    <property type="protein sequence ID" value="KAG5496152.1"/>
    <property type="molecule type" value="Genomic_DNA"/>
</dbReference>
<protein>
    <recommendedName>
        <fullName evidence="9">V-type proton ATPase subunit a</fullName>
    </recommendedName>
</protein>
<keyword evidence="6 9" id="KW-1133">Transmembrane helix</keyword>
<feature type="transmembrane region" description="Helical" evidence="9">
    <location>
        <begin position="640"/>
        <end position="662"/>
    </location>
</feature>
<evidence type="ECO:0000313" key="10">
    <source>
        <dbReference type="EMBL" id="KAG5496152.1"/>
    </source>
</evidence>
<organism evidence="10 11">
    <name type="scientific">Porcisia hertigi</name>
    <dbReference type="NCBI Taxonomy" id="2761500"/>
    <lineage>
        <taxon>Eukaryota</taxon>
        <taxon>Discoba</taxon>
        <taxon>Euglenozoa</taxon>
        <taxon>Kinetoplastea</taxon>
        <taxon>Metakinetoplastina</taxon>
        <taxon>Trypanosomatida</taxon>
        <taxon>Trypanosomatidae</taxon>
        <taxon>Leishmaniinae</taxon>
        <taxon>Porcisia</taxon>
    </lineage>
</organism>
<feature type="transmembrane region" description="Helical" evidence="9">
    <location>
        <begin position="833"/>
        <end position="862"/>
    </location>
</feature>
<dbReference type="PANTHER" id="PTHR11629:SF63">
    <property type="entry name" value="V-TYPE PROTON ATPASE SUBUNIT A"/>
    <property type="match status" value="1"/>
</dbReference>
<dbReference type="GO" id="GO:0046961">
    <property type="term" value="F:proton-transporting ATPase activity, rotational mechanism"/>
    <property type="evidence" value="ECO:0007669"/>
    <property type="project" value="InterPro"/>
</dbReference>
<feature type="transmembrane region" description="Helical" evidence="9">
    <location>
        <begin position="458"/>
        <end position="476"/>
    </location>
</feature>
<comment type="function">
    <text evidence="9">Essential component of the vacuolar proton pump (V-ATPase), a multimeric enzyme that catalyzes the translocation of protons across the membranes. Required for assembly and activity of the V-ATPase.</text>
</comment>
<reference evidence="10 11" key="1">
    <citation type="submission" date="2021-02" db="EMBL/GenBank/DDBJ databases">
        <title>Porcisia hertigi Genome sequencing and assembly.</title>
        <authorList>
            <person name="Almutairi H."/>
            <person name="Gatherer D."/>
        </authorList>
    </citation>
    <scope>NUCLEOTIDE SEQUENCE [LARGE SCALE GENOMIC DNA]</scope>
    <source>
        <strain evidence="10 11">C119</strain>
    </source>
</reference>
<dbReference type="Pfam" id="PF01496">
    <property type="entry name" value="V_ATPase_I"/>
    <property type="match status" value="1"/>
</dbReference>
<evidence type="ECO:0000256" key="2">
    <source>
        <dbReference type="ARBA" id="ARBA00009904"/>
    </source>
</evidence>
<feature type="transmembrane region" description="Helical" evidence="9">
    <location>
        <begin position="543"/>
        <end position="562"/>
    </location>
</feature>
<keyword evidence="3 9" id="KW-0813">Transport</keyword>
<dbReference type="AlphaFoldDB" id="A0A836H9J3"/>
<evidence type="ECO:0000256" key="1">
    <source>
        <dbReference type="ARBA" id="ARBA00004141"/>
    </source>
</evidence>
<comment type="subcellular location">
    <subcellularLocation>
        <location evidence="1">Membrane</location>
        <topology evidence="1">Multi-pass membrane protein</topology>
    </subcellularLocation>
</comment>
<dbReference type="GeneID" id="94288555"/>
<dbReference type="GO" id="GO:0000220">
    <property type="term" value="C:vacuolar proton-transporting V-type ATPase, V0 domain"/>
    <property type="evidence" value="ECO:0007669"/>
    <property type="project" value="InterPro"/>
</dbReference>
<evidence type="ECO:0000256" key="7">
    <source>
        <dbReference type="ARBA" id="ARBA00023065"/>
    </source>
</evidence>
<evidence type="ECO:0000256" key="4">
    <source>
        <dbReference type="ARBA" id="ARBA00022692"/>
    </source>
</evidence>
<evidence type="ECO:0000256" key="5">
    <source>
        <dbReference type="ARBA" id="ARBA00022781"/>
    </source>
</evidence>
<dbReference type="PANTHER" id="PTHR11629">
    <property type="entry name" value="VACUOLAR PROTON ATPASES"/>
    <property type="match status" value="1"/>
</dbReference>
<dbReference type="InterPro" id="IPR002490">
    <property type="entry name" value="V-ATPase_116kDa_su"/>
</dbReference>
<dbReference type="GO" id="GO:0007035">
    <property type="term" value="P:vacuolar acidification"/>
    <property type="evidence" value="ECO:0007669"/>
    <property type="project" value="TreeGrafter"/>
</dbReference>
<comment type="similarity">
    <text evidence="2 9">Belongs to the V-ATPase 116 kDa subunit family.</text>
</comment>
<dbReference type="Proteomes" id="UP000674318">
    <property type="component" value="Chromosome 32"/>
</dbReference>